<dbReference type="SUPFAM" id="SSF55083">
    <property type="entry name" value="6-hydroxymethyl-7,8-dihydropterin pyrophosphokinase, HPPK"/>
    <property type="match status" value="1"/>
</dbReference>
<dbReference type="EMBL" id="OCST01000002">
    <property type="protein sequence ID" value="SOE58674.1"/>
    <property type="molecule type" value="Genomic_DNA"/>
</dbReference>
<keyword evidence="8" id="KW-0289">Folate biosynthesis</keyword>
<proteinExistence type="predicted"/>
<feature type="domain" description="7,8-dihydro-6-hydroxymethylpterin-pyrophosphokinase" evidence="9">
    <location>
        <begin position="7"/>
        <end position="138"/>
    </location>
</feature>
<keyword evidence="6 10" id="KW-0418">Kinase</keyword>
<accession>A0A2C8Z522</accession>
<dbReference type="CDD" id="cd00483">
    <property type="entry name" value="HPPK"/>
    <property type="match status" value="1"/>
</dbReference>
<evidence type="ECO:0000256" key="5">
    <source>
        <dbReference type="ARBA" id="ARBA00022741"/>
    </source>
</evidence>
<dbReference type="InterPro" id="IPR000550">
    <property type="entry name" value="Hppk"/>
</dbReference>
<evidence type="ECO:0000256" key="4">
    <source>
        <dbReference type="ARBA" id="ARBA00022679"/>
    </source>
</evidence>
<evidence type="ECO:0000259" key="9">
    <source>
        <dbReference type="Pfam" id="PF01288"/>
    </source>
</evidence>
<dbReference type="GO" id="GO:0016301">
    <property type="term" value="F:kinase activity"/>
    <property type="evidence" value="ECO:0007669"/>
    <property type="project" value="UniProtKB-KW"/>
</dbReference>
<keyword evidence="4" id="KW-0808">Transferase</keyword>
<evidence type="ECO:0000256" key="1">
    <source>
        <dbReference type="ARBA" id="ARBA00000198"/>
    </source>
</evidence>
<comment type="pathway">
    <text evidence="2">Cofactor biosynthesis; tetrahydrofolate biosynthesis; 2-amino-4-hydroxy-6-hydroxymethyl-7,8-dihydropteridine diphosphate from 7,8-dihydroneopterin triphosphate: step 4/4.</text>
</comment>
<name>A0A2C8Z522_9MICO</name>
<dbReference type="RefSeq" id="WP_097059977.1">
    <property type="nucleotide sequence ID" value="NZ_BMLC01000001.1"/>
</dbReference>
<evidence type="ECO:0000256" key="6">
    <source>
        <dbReference type="ARBA" id="ARBA00022777"/>
    </source>
</evidence>
<dbReference type="PANTHER" id="PTHR43071:SF1">
    <property type="entry name" value="2-AMINO-4-HYDROXY-6-HYDROXYMETHYLDIHYDROPTERIDINE PYROPHOSPHOKINASE"/>
    <property type="match status" value="1"/>
</dbReference>
<dbReference type="NCBIfam" id="TIGR01498">
    <property type="entry name" value="folK"/>
    <property type="match status" value="1"/>
</dbReference>
<dbReference type="UniPathway" id="UPA00077">
    <property type="reaction ID" value="UER00155"/>
</dbReference>
<organism evidence="10 11">
    <name type="scientific">Salinibacterium xinjiangense</name>
    <dbReference type="NCBI Taxonomy" id="386302"/>
    <lineage>
        <taxon>Bacteria</taxon>
        <taxon>Bacillati</taxon>
        <taxon>Actinomycetota</taxon>
        <taxon>Actinomycetes</taxon>
        <taxon>Micrococcales</taxon>
        <taxon>Microbacteriaceae</taxon>
        <taxon>Salinibacterium</taxon>
    </lineage>
</organism>
<keyword evidence="5" id="KW-0547">Nucleotide-binding</keyword>
<comment type="catalytic activity">
    <reaction evidence="1">
        <text>6-hydroxymethyl-7,8-dihydropterin + ATP = (7,8-dihydropterin-6-yl)methyl diphosphate + AMP + H(+)</text>
        <dbReference type="Rhea" id="RHEA:11412"/>
        <dbReference type="ChEBI" id="CHEBI:15378"/>
        <dbReference type="ChEBI" id="CHEBI:30616"/>
        <dbReference type="ChEBI" id="CHEBI:44841"/>
        <dbReference type="ChEBI" id="CHEBI:72950"/>
        <dbReference type="ChEBI" id="CHEBI:456215"/>
        <dbReference type="EC" id="2.7.6.3"/>
    </reaction>
</comment>
<sequence>MAVNLAILAIGSNLGDREQALRAAVREIAALDRVVMVAASGIVETAAVKPDGVDLAAPAYLNAAVAVRTSLAPLELLAAVNAIEAELGRVRGVRWGDRIIDIDIISFADLELDSPTLTIPHPRAAERSFVLTPWLQLDEDAAIPGRGRVADLLAELDTPAEYPAEPLL</sequence>
<evidence type="ECO:0000256" key="8">
    <source>
        <dbReference type="ARBA" id="ARBA00022909"/>
    </source>
</evidence>
<dbReference type="InterPro" id="IPR035907">
    <property type="entry name" value="Hppk_sf"/>
</dbReference>
<dbReference type="GO" id="GO:0003848">
    <property type="term" value="F:2-amino-4-hydroxy-6-hydroxymethyldihydropteridine diphosphokinase activity"/>
    <property type="evidence" value="ECO:0007669"/>
    <property type="project" value="UniProtKB-EC"/>
</dbReference>
<keyword evidence="11" id="KW-1185">Reference proteome</keyword>
<dbReference type="EC" id="2.7.6.3" evidence="3"/>
<dbReference type="Gene3D" id="3.30.70.560">
    <property type="entry name" value="7,8-Dihydro-6-hydroxymethylpterin-pyrophosphokinase HPPK"/>
    <property type="match status" value="1"/>
</dbReference>
<protein>
    <recommendedName>
        <fullName evidence="3">2-amino-4-hydroxy-6-hydroxymethyldihydropteridine diphosphokinase</fullName>
        <ecNumber evidence="3">2.7.6.3</ecNumber>
    </recommendedName>
</protein>
<keyword evidence="7" id="KW-0067">ATP-binding</keyword>
<dbReference type="Proteomes" id="UP000219440">
    <property type="component" value="Unassembled WGS sequence"/>
</dbReference>
<dbReference type="AlphaFoldDB" id="A0A2C8Z522"/>
<dbReference type="GO" id="GO:0005524">
    <property type="term" value="F:ATP binding"/>
    <property type="evidence" value="ECO:0007669"/>
    <property type="project" value="UniProtKB-KW"/>
</dbReference>
<dbReference type="OrthoDB" id="9808041at2"/>
<evidence type="ECO:0000313" key="11">
    <source>
        <dbReference type="Proteomes" id="UP000219440"/>
    </source>
</evidence>
<dbReference type="GO" id="GO:0046654">
    <property type="term" value="P:tetrahydrofolate biosynthetic process"/>
    <property type="evidence" value="ECO:0007669"/>
    <property type="project" value="UniProtKB-UniPathway"/>
</dbReference>
<dbReference type="GO" id="GO:0046656">
    <property type="term" value="P:folic acid biosynthetic process"/>
    <property type="evidence" value="ECO:0007669"/>
    <property type="project" value="UniProtKB-KW"/>
</dbReference>
<dbReference type="PANTHER" id="PTHR43071">
    <property type="entry name" value="2-AMINO-4-HYDROXY-6-HYDROXYMETHYLDIHYDROPTERIDINE PYROPHOSPHOKINASE"/>
    <property type="match status" value="1"/>
</dbReference>
<evidence type="ECO:0000256" key="2">
    <source>
        <dbReference type="ARBA" id="ARBA00005051"/>
    </source>
</evidence>
<reference evidence="10 11" key="1">
    <citation type="submission" date="2017-09" db="EMBL/GenBank/DDBJ databases">
        <authorList>
            <person name="Ehlers B."/>
            <person name="Leendertz F.H."/>
        </authorList>
    </citation>
    <scope>NUCLEOTIDE SEQUENCE [LARGE SCALE GENOMIC DNA]</scope>
    <source>
        <strain evidence="10 11">CGMCC 1.05381</strain>
    </source>
</reference>
<evidence type="ECO:0000256" key="7">
    <source>
        <dbReference type="ARBA" id="ARBA00022840"/>
    </source>
</evidence>
<evidence type="ECO:0000256" key="3">
    <source>
        <dbReference type="ARBA" id="ARBA00013253"/>
    </source>
</evidence>
<gene>
    <name evidence="10" type="ORF">SAMN06296378_0808</name>
</gene>
<dbReference type="Pfam" id="PF01288">
    <property type="entry name" value="HPPK"/>
    <property type="match status" value="1"/>
</dbReference>
<evidence type="ECO:0000313" key="10">
    <source>
        <dbReference type="EMBL" id="SOE58674.1"/>
    </source>
</evidence>